<dbReference type="OMA" id="KCTEFEM"/>
<feature type="compositionally biased region" description="Basic and acidic residues" evidence="1">
    <location>
        <begin position="502"/>
        <end position="525"/>
    </location>
</feature>
<feature type="region of interest" description="Disordered" evidence="1">
    <location>
        <begin position="1"/>
        <end position="164"/>
    </location>
</feature>
<dbReference type="EMBL" id="CP025764">
    <property type="protein sequence ID" value="KGB77907.1"/>
    <property type="molecule type" value="Genomic_DNA"/>
</dbReference>
<dbReference type="AlphaFoldDB" id="A0A095CC23"/>
<feature type="compositionally biased region" description="Low complexity" evidence="1">
    <location>
        <begin position="400"/>
        <end position="425"/>
    </location>
</feature>
<evidence type="ECO:0000313" key="2">
    <source>
        <dbReference type="EMBL" id="KGB77907.1"/>
    </source>
</evidence>
<evidence type="ECO:0000256" key="1">
    <source>
        <dbReference type="SAM" id="MobiDB-lite"/>
    </source>
</evidence>
<feature type="region of interest" description="Disordered" evidence="1">
    <location>
        <begin position="243"/>
        <end position="653"/>
    </location>
</feature>
<gene>
    <name evidence="2" type="ORF">CNBG_3994</name>
</gene>
<feature type="compositionally biased region" description="Polar residues" evidence="1">
    <location>
        <begin position="114"/>
        <end position="127"/>
    </location>
</feature>
<feature type="compositionally biased region" description="Low complexity" evidence="1">
    <location>
        <begin position="153"/>
        <end position="164"/>
    </location>
</feature>
<dbReference type="RefSeq" id="XP_062883687.1">
    <property type="nucleotide sequence ID" value="XM_063027960.1"/>
</dbReference>
<dbReference type="PANTHER" id="PTHR23107:SF39">
    <property type="entry name" value="SS18 N-TERMINAL DOMAIN-CONTAINING PROTEIN"/>
    <property type="match status" value="1"/>
</dbReference>
<dbReference type="VEuPathDB" id="FungiDB:CNBG_3994"/>
<name>A0A095CC23_CRYD2</name>
<dbReference type="GeneID" id="88180235"/>
<dbReference type="HOGENOM" id="CLU_413317_0_0_1"/>
<organism evidence="2 3">
    <name type="scientific">Cryptococcus deuterogattii (strain R265)</name>
    <name type="common">Cryptococcus gattii VGII (strain R265)</name>
    <dbReference type="NCBI Taxonomy" id="294750"/>
    <lineage>
        <taxon>Eukaryota</taxon>
        <taxon>Fungi</taxon>
        <taxon>Dikarya</taxon>
        <taxon>Basidiomycota</taxon>
        <taxon>Agaricomycotina</taxon>
        <taxon>Tremellomycetes</taxon>
        <taxon>Tremellales</taxon>
        <taxon>Cryptococcaceae</taxon>
        <taxon>Cryptococcus</taxon>
        <taxon>Cryptococcus gattii species complex</taxon>
    </lineage>
</organism>
<proteinExistence type="predicted"/>
<accession>A0A095CC23</accession>
<protein>
    <submittedName>
        <fullName evidence="2">Uncharacterized protein</fullName>
    </submittedName>
</protein>
<feature type="compositionally biased region" description="Basic and acidic residues" evidence="1">
    <location>
        <begin position="79"/>
        <end position="94"/>
    </location>
</feature>
<evidence type="ECO:0000313" key="3">
    <source>
        <dbReference type="Proteomes" id="UP000029445"/>
    </source>
</evidence>
<feature type="compositionally biased region" description="Basic and acidic residues" evidence="1">
    <location>
        <begin position="612"/>
        <end position="627"/>
    </location>
</feature>
<feature type="compositionally biased region" description="Basic and acidic residues" evidence="1">
    <location>
        <begin position="457"/>
        <end position="493"/>
    </location>
</feature>
<feature type="compositionally biased region" description="Polar residues" evidence="1">
    <location>
        <begin position="95"/>
        <end position="107"/>
    </location>
</feature>
<dbReference type="PANTHER" id="PTHR23107">
    <property type="entry name" value="SYNOVIAL SARCOMA ASSOCIATED SS18 PROTEIN"/>
    <property type="match status" value="1"/>
</dbReference>
<feature type="compositionally biased region" description="Basic and acidic residues" evidence="1">
    <location>
        <begin position="564"/>
        <end position="573"/>
    </location>
</feature>
<dbReference type="OrthoDB" id="2576242at2759"/>
<feature type="compositionally biased region" description="Basic and acidic residues" evidence="1">
    <location>
        <begin position="243"/>
        <end position="264"/>
    </location>
</feature>
<feature type="compositionally biased region" description="Polar residues" evidence="1">
    <location>
        <begin position="548"/>
        <end position="557"/>
    </location>
</feature>
<dbReference type="Proteomes" id="UP000029445">
    <property type="component" value="Chromosome 6"/>
</dbReference>
<feature type="compositionally biased region" description="Low complexity" evidence="1">
    <location>
        <begin position="363"/>
        <end position="372"/>
    </location>
</feature>
<dbReference type="KEGG" id="cdeu:CNBG_3994"/>
<sequence length="653" mass="73604">MSQHDLPSRNPLSRDPRLPLDPNEYDPRRPHYQIQQPPPQQPESQQQQQRQQQQERPQNYEFPKSTFQESWRPTPRESYTPKRDAEAKMPKSSEESNGQVNPKSTPQVPIIANVSDTGLPTPSLTAQSSSSVVSSATVNEFVSKSQSQSHGDQQPQASGQSPAAREIALDSLAKLRQFKAEVEATRQIRGGVAELEPAKLAKMAESFLLSQQQHLQLQKPHIQIVHTIEEEKDKIAREQELKEQLKARAKGDDSRLADRNKDRSSSSSSVAARRPRAEDLIDSGKSTSDVEGKPDLRPSSNPPPSAVHLQQDPRFQRRTPAPVLAPPPGNNFEPSAKNFVPSRFQNGKGGVPEIGEFKKAHQSSRSPRSRPSMDSIDREKSRENDTTIEGRKLAERISGAYSAGRPRSPSPARSARSSGAPYRGRPLSPPPRDSYRPMSPPRRYYDRSPPLRAYPPRSHDVPFDYRNLPDPRDLRSAPDPRFSRGPIDSRDAYHQPPSIGYDRGRDYDRYTPADRDPYGRPHLADYRAPPAPSPLDGNVLETIESLKAQLSQLQEATMHQPYPPRERDRDHMPDPYGPAGYAPRGYGREASPPYRSGPPPPRRLSPPPMDRGYLERDYGYDRMDEPLRRKRWPSIDVDDPRDYRGPGRGRGHV</sequence>
<feature type="compositionally biased region" description="Pro residues" evidence="1">
    <location>
        <begin position="595"/>
        <end position="609"/>
    </location>
</feature>
<feature type="compositionally biased region" description="Low complexity" evidence="1">
    <location>
        <begin position="42"/>
        <end position="57"/>
    </location>
</feature>
<reference evidence="2 3" key="1">
    <citation type="journal article" date="2011" name="MBio">
        <title>Genome variation in Cryptococcus gattii, an emerging pathogen of immunocompetent hosts.</title>
        <authorList>
            <person name="D'Souza C.A."/>
            <person name="Kronstad J.W."/>
            <person name="Taylor G."/>
            <person name="Warren R."/>
            <person name="Yuen M."/>
            <person name="Hu G."/>
            <person name="Jung W.H."/>
            <person name="Sham A."/>
            <person name="Kidd S.E."/>
            <person name="Tangen K."/>
            <person name="Lee N."/>
            <person name="Zeilmaker T."/>
            <person name="Sawkins J."/>
            <person name="McVicker G."/>
            <person name="Shah S."/>
            <person name="Gnerre S."/>
            <person name="Griggs A."/>
            <person name="Zeng Q."/>
            <person name="Bartlett K."/>
            <person name="Li W."/>
            <person name="Wang X."/>
            <person name="Heitman J."/>
            <person name="Stajich J.E."/>
            <person name="Fraser J.A."/>
            <person name="Meyer W."/>
            <person name="Carter D."/>
            <person name="Schein J."/>
            <person name="Krzywinski M."/>
            <person name="Kwon-Chung K.J."/>
            <person name="Varma A."/>
            <person name="Wang J."/>
            <person name="Brunham R."/>
            <person name="Fyfe M."/>
            <person name="Ouellette B.F."/>
            <person name="Siddiqui A."/>
            <person name="Marra M."/>
            <person name="Jones S."/>
            <person name="Holt R."/>
            <person name="Birren B.W."/>
            <person name="Galagan J.E."/>
            <person name="Cuomo C.A."/>
        </authorList>
    </citation>
    <scope>NUCLEOTIDE SEQUENCE [LARGE SCALE GENOMIC DNA]</scope>
    <source>
        <strain evidence="2 3">R265</strain>
    </source>
</reference>
<reference evidence="2 3" key="2">
    <citation type="journal article" date="2018" name="Proc. Natl. Acad. Sci.">
        <title>RNAi is a critical determinant of centromere evolution in closely related fungi.</title>
        <authorList>
            <person name="Yadav V."/>
            <person name="Sun S."/>
            <person name="Billmyre R.B."/>
            <person name="Thimmappa B.C."/>
            <person name="Shea T."/>
            <person name="Lintner R."/>
            <person name="Bakkeren G."/>
            <person name="Cuomo C.A."/>
            <person name="Heitman J."/>
            <person name="Sanyal K."/>
        </authorList>
    </citation>
    <scope>NUCLEOTIDE SEQUENCE [LARGE SCALE GENOMIC DNA]</scope>
    <source>
        <strain evidence="2 3">R265</strain>
    </source>
</reference>
<keyword evidence="3" id="KW-1185">Reference proteome</keyword>
<feature type="compositionally biased region" description="Basic and acidic residues" evidence="1">
    <location>
        <begin position="375"/>
        <end position="395"/>
    </location>
</feature>
<feature type="compositionally biased region" description="Polar residues" evidence="1">
    <location>
        <begin position="136"/>
        <end position="152"/>
    </location>
</feature>